<accession>A0A0S1SW62</accession>
<evidence type="ECO:0000256" key="1">
    <source>
        <dbReference type="ARBA" id="ARBA00022729"/>
    </source>
</evidence>
<keyword evidence="1" id="KW-0732">Signal</keyword>
<dbReference type="PANTHER" id="PTHR46130:SF3">
    <property type="entry name" value="CHROMOSOME UNDETERMINED SCAFFOLD_33, WHOLE GENOME SHOTGUN SEQUENCE"/>
    <property type="match status" value="1"/>
</dbReference>
<organism evidence="5 6">
    <name type="scientific">Candidatus Peribacter riflensis</name>
    <dbReference type="NCBI Taxonomy" id="1735162"/>
    <lineage>
        <taxon>Bacteria</taxon>
        <taxon>Candidatus Peregrinibacteriota</taxon>
        <taxon>Candidatus Peribacteria</taxon>
        <taxon>Candidatus Peribacterales</taxon>
        <taxon>Candidatus Peribacteraceae</taxon>
        <taxon>Candidatus Peribacter</taxon>
    </lineage>
</organism>
<reference evidence="6" key="1">
    <citation type="submission" date="2015-10" db="EMBL/GenBank/DDBJ databases">
        <title>Analysis of five complete genome sequences for members of the class Peribacteria in the recently recognized Peregrinibacteria bacterial phylum.</title>
        <authorList>
            <person name="Anantharaman K."/>
            <person name="Brown C.T."/>
            <person name="Burstein D."/>
            <person name="Castelle C.J."/>
            <person name="Probst A.J."/>
            <person name="Thomas B.C."/>
            <person name="Williams K.H."/>
            <person name="Banfield J.F."/>
        </authorList>
    </citation>
    <scope>NUCLEOTIDE SEQUENCE [LARGE SCALE GENOMIC DNA]</scope>
</reference>
<dbReference type="InterPro" id="IPR043543">
    <property type="entry name" value="PAPPA/PAPPA2"/>
</dbReference>
<name>A0A0S1SE54_9BACT</name>
<dbReference type="GO" id="GO:0007166">
    <property type="term" value="P:cell surface receptor signaling pathway"/>
    <property type="evidence" value="ECO:0007669"/>
    <property type="project" value="TreeGrafter"/>
</dbReference>
<evidence type="ECO:0000256" key="3">
    <source>
        <dbReference type="ARBA" id="ARBA00023157"/>
    </source>
</evidence>
<dbReference type="Proteomes" id="UP000069135">
    <property type="component" value="Chromosome"/>
</dbReference>
<reference evidence="5 6" key="2">
    <citation type="journal article" date="2016" name="PeerJ">
        <title>Analysis of five complete genome sequences for members of the class Peribacteria in the recently recognized Peregrinibacteria bacterial phylum.</title>
        <authorList>
            <person name="Anantharaman K."/>
            <person name="Brown C.T."/>
            <person name="Burstein D."/>
            <person name="Castelle C.J."/>
            <person name="Probst A.J."/>
            <person name="Thomas B.C."/>
            <person name="Williams K.H."/>
            <person name="Banfield J.F."/>
        </authorList>
    </citation>
    <scope>NUCLEOTIDE SEQUENCE [LARGE SCALE GENOMIC DNA]</scope>
    <source>
        <strain evidence="5">RIFOXYD1_FULL_PER-ii_59_16</strain>
    </source>
</reference>
<dbReference type="GO" id="GO:0006508">
    <property type="term" value="P:proteolysis"/>
    <property type="evidence" value="ECO:0007669"/>
    <property type="project" value="TreeGrafter"/>
</dbReference>
<dbReference type="NCBIfam" id="TIGR02232">
    <property type="entry name" value="myxo_disulf_rpt"/>
    <property type="match status" value="3"/>
</dbReference>
<accession>A0A0S1SE54</accession>
<evidence type="ECO:0000313" key="6">
    <source>
        <dbReference type="Proteomes" id="UP000069135"/>
    </source>
</evidence>
<dbReference type="GO" id="GO:0005615">
    <property type="term" value="C:extracellular space"/>
    <property type="evidence" value="ECO:0007669"/>
    <property type="project" value="TreeGrafter"/>
</dbReference>
<sequence length="627" mass="67170">MARLLKLLYNTRITHILLITMKSHSRRTFLLALFLAVAAFAHVQLGTVRFTAQVSSATDVSVFALTRYNAALNAFTSNIQVSNNGTTAARSVTLVLTSLSTFTIVTPPAECRTSGTRHWVCPLGNLEKGARRVLTFTVTLTSSAPCQKAQKLYTTVIASQDKNIQNNSQFITVFRTCSPASSSSSLSSASSSSMSSLSSVRSSSSVSSASSSEAQSSSETIMSSSSVSSAASSASSVRPICGNGVMETGEECDDGNAIDTDGCLNICRAAVCGNGIVEGRESCDDGNLTAGDGCYICRIITRLQPRFTGEDVERVRRGENLTDVSMNLVVMNAGTYVAPSVRIKITLPSSRYTLRVEDPLRCDQVSAQEFSCILPSVTPGGSLSAPLTLTVPSERESPTETVLVEIPYTQEGFTNEINSNRAGITFYACGNSRVDAHLGESCDDGNRTGRDGCGLMCNTELQLAMGIRGPDVQRVLRGEQLTTVAMDVFVYKTSLSAFVPQKVNIKISLPSKEYGLEVGDTMQCNQDTAYQVMMNEFSCELPWNAADESSIGSLVLTVPPQKRSSIETFRMDIVPRNQNGFDDINAGLVPRPTLTFRACGNGIRESWERCDTGPANGTPGGCPANCR</sequence>
<protein>
    <recommendedName>
        <fullName evidence="4">DUF11 domain-containing protein</fullName>
    </recommendedName>
</protein>
<dbReference type="STRING" id="1735162.PeribacterB2_0357"/>
<accession>A0A0S1SQG7</accession>
<evidence type="ECO:0000256" key="2">
    <source>
        <dbReference type="ARBA" id="ARBA00022737"/>
    </source>
</evidence>
<accession>A0A0S1SRK6</accession>
<evidence type="ECO:0000259" key="4">
    <source>
        <dbReference type="Pfam" id="PF01345"/>
    </source>
</evidence>
<dbReference type="KEGG" id="prf:PeribacterA2_0357"/>
<feature type="domain" description="DUF11" evidence="4">
    <location>
        <begin position="74"/>
        <end position="172"/>
    </location>
</feature>
<proteinExistence type="predicted"/>
<dbReference type="PANTHER" id="PTHR46130">
    <property type="entry name" value="LAMGL DOMAIN-CONTAINING PROTEIN"/>
    <property type="match status" value="1"/>
</dbReference>
<dbReference type="EMBL" id="CP013065">
    <property type="protein sequence ID" value="ALM13055.1"/>
    <property type="molecule type" value="Genomic_DNA"/>
</dbReference>
<dbReference type="InterPro" id="IPR001434">
    <property type="entry name" value="OmcB-like_DUF11"/>
</dbReference>
<dbReference type="AlphaFoldDB" id="A0A0S1SE54"/>
<keyword evidence="2" id="KW-0677">Repeat</keyword>
<dbReference type="InterPro" id="IPR011936">
    <property type="entry name" value="Myxo_disulph_rpt"/>
</dbReference>
<dbReference type="Pfam" id="PF13948">
    <property type="entry name" value="DUF4215"/>
    <property type="match status" value="1"/>
</dbReference>
<gene>
    <name evidence="5" type="ORF">PeribacterD1_0357</name>
</gene>
<dbReference type="GO" id="GO:0004222">
    <property type="term" value="F:metalloendopeptidase activity"/>
    <property type="evidence" value="ECO:0007669"/>
    <property type="project" value="TreeGrafter"/>
</dbReference>
<evidence type="ECO:0000313" key="5">
    <source>
        <dbReference type="EMBL" id="ALM13055.1"/>
    </source>
</evidence>
<keyword evidence="3" id="KW-1015">Disulfide bond</keyword>
<accession>A0A0S1SIB8</accession>
<dbReference type="Pfam" id="PF01345">
    <property type="entry name" value="DUF11"/>
    <property type="match status" value="1"/>
</dbReference>
<dbReference type="PATRIC" id="fig|1735161.3.peg.356"/>